<evidence type="ECO:0000313" key="2">
    <source>
        <dbReference type="EMBL" id="KAJ3219403.1"/>
    </source>
</evidence>
<dbReference type="Proteomes" id="UP001211065">
    <property type="component" value="Unassembled WGS sequence"/>
</dbReference>
<dbReference type="AlphaFoldDB" id="A0AAD5XZF8"/>
<protein>
    <recommendedName>
        <fullName evidence="1">NAD(P)-binding domain-containing protein</fullName>
    </recommendedName>
</protein>
<dbReference type="PANTHER" id="PTHR15020:SF11">
    <property type="entry name" value="OS06G0360300 PROTEIN"/>
    <property type="match status" value="1"/>
</dbReference>
<comment type="caution">
    <text evidence="2">The sequence shown here is derived from an EMBL/GenBank/DDBJ whole genome shotgun (WGS) entry which is preliminary data.</text>
</comment>
<dbReference type="EMBL" id="JADGJW010000340">
    <property type="protein sequence ID" value="KAJ3219403.1"/>
    <property type="molecule type" value="Genomic_DNA"/>
</dbReference>
<dbReference type="InterPro" id="IPR016040">
    <property type="entry name" value="NAD(P)-bd_dom"/>
</dbReference>
<dbReference type="Pfam" id="PF13460">
    <property type="entry name" value="NAD_binding_10"/>
    <property type="match status" value="1"/>
</dbReference>
<organism evidence="2 3">
    <name type="scientific">Clydaea vesicula</name>
    <dbReference type="NCBI Taxonomy" id="447962"/>
    <lineage>
        <taxon>Eukaryota</taxon>
        <taxon>Fungi</taxon>
        <taxon>Fungi incertae sedis</taxon>
        <taxon>Chytridiomycota</taxon>
        <taxon>Chytridiomycota incertae sedis</taxon>
        <taxon>Chytridiomycetes</taxon>
        <taxon>Lobulomycetales</taxon>
        <taxon>Lobulomycetaceae</taxon>
        <taxon>Clydaea</taxon>
    </lineage>
</organism>
<dbReference type="InterPro" id="IPR036291">
    <property type="entry name" value="NAD(P)-bd_dom_sf"/>
</dbReference>
<evidence type="ECO:0000259" key="1">
    <source>
        <dbReference type="Pfam" id="PF13460"/>
    </source>
</evidence>
<evidence type="ECO:0000313" key="3">
    <source>
        <dbReference type="Proteomes" id="UP001211065"/>
    </source>
</evidence>
<gene>
    <name evidence="2" type="ORF">HK099_004718</name>
</gene>
<name>A0AAD5XZF8_9FUNG</name>
<dbReference type="SUPFAM" id="SSF51735">
    <property type="entry name" value="NAD(P)-binding Rossmann-fold domains"/>
    <property type="match status" value="1"/>
</dbReference>
<reference evidence="2" key="1">
    <citation type="submission" date="2020-05" db="EMBL/GenBank/DDBJ databases">
        <title>Phylogenomic resolution of chytrid fungi.</title>
        <authorList>
            <person name="Stajich J.E."/>
            <person name="Amses K."/>
            <person name="Simmons R."/>
            <person name="Seto K."/>
            <person name="Myers J."/>
            <person name="Bonds A."/>
            <person name="Quandt C.A."/>
            <person name="Barry K."/>
            <person name="Liu P."/>
            <person name="Grigoriev I."/>
            <person name="Longcore J.E."/>
            <person name="James T.Y."/>
        </authorList>
    </citation>
    <scope>NUCLEOTIDE SEQUENCE</scope>
    <source>
        <strain evidence="2">JEL0476</strain>
    </source>
</reference>
<sequence>MSLENKILLLGATGRVGRQVLEQLLVKGNHVKAIVRSKDSEFLKPFLAMPNLLLIEEKNLSSLKVEDFSKYIEDVETVICTLGHAKWNSQPKSLVLDATRLIHLSVEHLKPSTPKKLIMLGTSGILNPESDRNMGLGEKILISSITYCVPQLQDSKDCVDYISKTITKENQHLQWTIVRPTGFLEQYEDGITEYKTLEKTVYPFYNNGVVRIKNIANFFVELAEKSELFETWKGKMPIIADADQKLYN</sequence>
<dbReference type="Gene3D" id="3.40.50.720">
    <property type="entry name" value="NAD(P)-binding Rossmann-like Domain"/>
    <property type="match status" value="1"/>
</dbReference>
<feature type="domain" description="NAD(P)-binding" evidence="1">
    <location>
        <begin position="11"/>
        <end position="224"/>
    </location>
</feature>
<dbReference type="PANTHER" id="PTHR15020">
    <property type="entry name" value="FLAVIN REDUCTASE-RELATED"/>
    <property type="match status" value="1"/>
</dbReference>
<proteinExistence type="predicted"/>
<keyword evidence="3" id="KW-1185">Reference proteome</keyword>
<accession>A0AAD5XZF8</accession>